<dbReference type="NCBIfam" id="TIGR01637">
    <property type="entry name" value="phage_arpU"/>
    <property type="match status" value="1"/>
</dbReference>
<organism evidence="1 2">
    <name type="scientific">Priestia endophytica</name>
    <dbReference type="NCBI Taxonomy" id="135735"/>
    <lineage>
        <taxon>Bacteria</taxon>
        <taxon>Bacillati</taxon>
        <taxon>Bacillota</taxon>
        <taxon>Bacilli</taxon>
        <taxon>Bacillales</taxon>
        <taxon>Bacillaceae</taxon>
        <taxon>Priestia</taxon>
    </lineage>
</organism>
<reference evidence="1 2" key="1">
    <citation type="submission" date="2016-03" db="EMBL/GenBank/DDBJ databases">
        <title>Comparison of Bacillus endophyticus and B. anthracis characteristics using whole genome sequence analysis and microbiological techniques.</title>
        <authorList>
            <person name="Lekota K.E."/>
            <person name="Mafofo J."/>
            <person name="Rees J."/>
            <person name="Muchadeyi F.C."/>
            <person name="Madoroba E."/>
            <person name="Van Heerden H."/>
        </authorList>
    </citation>
    <scope>NUCLEOTIDE SEQUENCE [LARGE SCALE GENOMIC DNA]</scope>
    <source>
        <strain evidence="1 2">3631_10C</strain>
    </source>
</reference>
<sequence length="151" mass="17836">MTQLTFTLPKIDREETKKAVEGILEKYRLFLLQVPETKIPKVTATYSLVPPHFGNEFHSSTESAAIEKVDYERQRDAFLQRIQKAVNRLALKERQIIIERYMSPEEQYDYEVYNKLGMSERGYYRVKGKAFYKLAFALNLKIFEEDLLEAK</sequence>
<accession>A0AAX1Q7E5</accession>
<name>A0AAX1Q7E5_9BACI</name>
<dbReference type="InterPro" id="IPR006524">
    <property type="entry name" value="ArpU-like"/>
</dbReference>
<evidence type="ECO:0000313" key="2">
    <source>
        <dbReference type="Proteomes" id="UP000250174"/>
    </source>
</evidence>
<dbReference type="RefSeq" id="WP_113765832.1">
    <property type="nucleotide sequence ID" value="NZ_LVYK01000037.1"/>
</dbReference>
<evidence type="ECO:0000313" key="1">
    <source>
        <dbReference type="EMBL" id="RAS75228.1"/>
    </source>
</evidence>
<dbReference type="EMBL" id="LVYK01000037">
    <property type="protein sequence ID" value="RAS75228.1"/>
    <property type="molecule type" value="Genomic_DNA"/>
</dbReference>
<protein>
    <submittedName>
        <fullName evidence="1">ArpU family transcriptional regulator</fullName>
    </submittedName>
</protein>
<comment type="caution">
    <text evidence="1">The sequence shown here is derived from an EMBL/GenBank/DDBJ whole genome shotgun (WGS) entry which is preliminary data.</text>
</comment>
<proteinExistence type="predicted"/>
<dbReference type="AlphaFoldDB" id="A0AAX1Q7E5"/>
<gene>
    <name evidence="1" type="ORF">A3864_16310</name>
</gene>
<dbReference type="Proteomes" id="UP000250174">
    <property type="component" value="Unassembled WGS sequence"/>
</dbReference>